<keyword evidence="1" id="KW-0812">Transmembrane</keyword>
<dbReference type="InterPro" id="IPR052356">
    <property type="entry name" value="Thiol_S-MT"/>
</dbReference>
<dbReference type="PANTHER" id="PTHR45036">
    <property type="entry name" value="METHYLTRANSFERASE LIKE 7B"/>
    <property type="match status" value="1"/>
</dbReference>
<evidence type="ECO:0000313" key="2">
    <source>
        <dbReference type="EMBL" id="KAJ8990832.1"/>
    </source>
</evidence>
<feature type="transmembrane region" description="Helical" evidence="1">
    <location>
        <begin position="20"/>
        <end position="42"/>
    </location>
</feature>
<organism evidence="2 3">
    <name type="scientific">Exophiala dermatitidis</name>
    <name type="common">Black yeast-like fungus</name>
    <name type="synonym">Wangiella dermatitidis</name>
    <dbReference type="NCBI Taxonomy" id="5970"/>
    <lineage>
        <taxon>Eukaryota</taxon>
        <taxon>Fungi</taxon>
        <taxon>Dikarya</taxon>
        <taxon>Ascomycota</taxon>
        <taxon>Pezizomycotina</taxon>
        <taxon>Eurotiomycetes</taxon>
        <taxon>Chaetothyriomycetidae</taxon>
        <taxon>Chaetothyriales</taxon>
        <taxon>Herpotrichiellaceae</taxon>
        <taxon>Exophiala</taxon>
    </lineage>
</organism>
<evidence type="ECO:0008006" key="4">
    <source>
        <dbReference type="Google" id="ProtNLM"/>
    </source>
</evidence>
<keyword evidence="1" id="KW-0472">Membrane</keyword>
<dbReference type="Proteomes" id="UP001161757">
    <property type="component" value="Unassembled WGS sequence"/>
</dbReference>
<evidence type="ECO:0000313" key="3">
    <source>
        <dbReference type="Proteomes" id="UP001161757"/>
    </source>
</evidence>
<sequence>MASSPTPTILDYLKGYILPLPFFMGSLFYFILTFLLAPTLPFRNFQSYKERAFARLWTCFGPLCARDTPPSLFPLLSQSKGLILDVGPGTGEQIHRFTHPENIVAIYGVEPGISMHEQLKAAAKRAGFEPDEKYRVLGCTADLDSIVPALMKDGLLDMDEGHRSERSPDLDRKLQLFDEIVCLRVLCGVPDQRATVADVYTLLKPGGRFVVCEHVLNKKNVLARAVQYIYMGLGWKQLMGGCELTRDTMGTLLKVAKEKDGDGGWERVDVEEVDGFGPLVHVVGVLVKKKDQRG</sequence>
<evidence type="ECO:0000256" key="1">
    <source>
        <dbReference type="SAM" id="Phobius"/>
    </source>
</evidence>
<reference evidence="2" key="1">
    <citation type="submission" date="2023-01" db="EMBL/GenBank/DDBJ databases">
        <title>Exophiala dermititidis isolated from Cystic Fibrosis Patient.</title>
        <authorList>
            <person name="Kurbessoian T."/>
            <person name="Crocker A."/>
            <person name="Murante D."/>
            <person name="Hogan D.A."/>
            <person name="Stajich J.E."/>
        </authorList>
    </citation>
    <scope>NUCLEOTIDE SEQUENCE</scope>
    <source>
        <strain evidence="2">Ex8</strain>
    </source>
</reference>
<dbReference type="Gene3D" id="3.40.50.150">
    <property type="entry name" value="Vaccinia Virus protein VP39"/>
    <property type="match status" value="1"/>
</dbReference>
<name>A0AAN6ESP3_EXODE</name>
<comment type="caution">
    <text evidence="2">The sequence shown here is derived from an EMBL/GenBank/DDBJ whole genome shotgun (WGS) entry which is preliminary data.</text>
</comment>
<dbReference type="InterPro" id="IPR029063">
    <property type="entry name" value="SAM-dependent_MTases_sf"/>
</dbReference>
<keyword evidence="1" id="KW-1133">Transmembrane helix</keyword>
<dbReference type="Pfam" id="PF13489">
    <property type="entry name" value="Methyltransf_23"/>
    <property type="match status" value="1"/>
</dbReference>
<dbReference type="PANTHER" id="PTHR45036:SF1">
    <property type="entry name" value="METHYLTRANSFERASE LIKE 7A"/>
    <property type="match status" value="1"/>
</dbReference>
<protein>
    <recommendedName>
        <fullName evidence="4">S-adenosyl-L-methionine-dependent methyltransferase</fullName>
    </recommendedName>
</protein>
<accession>A0AAN6ESP3</accession>
<dbReference type="AlphaFoldDB" id="A0AAN6ESP3"/>
<proteinExistence type="predicted"/>
<dbReference type="SUPFAM" id="SSF53335">
    <property type="entry name" value="S-adenosyl-L-methionine-dependent methyltransferases"/>
    <property type="match status" value="1"/>
</dbReference>
<gene>
    <name evidence="2" type="ORF">HRR80_005605</name>
</gene>
<dbReference type="EMBL" id="JAJGCB010000010">
    <property type="protein sequence ID" value="KAJ8990832.1"/>
    <property type="molecule type" value="Genomic_DNA"/>
</dbReference>